<dbReference type="Proteomes" id="UP001234602">
    <property type="component" value="Unassembled WGS sequence"/>
</dbReference>
<sequence length="119" mass="12917">MAVFDSVGIPFEADIMNLVILTALLSVGNSGLYVCSRMLWSLSQNGMAFGKLNSRGVPFNAVLFSLLFSLVSLLTSVVSAETVFVVLLSVNGLAGTISWMTIALSQYNFNWWRCEGVKV</sequence>
<feature type="transmembrane region" description="Helical" evidence="7">
    <location>
        <begin position="15"/>
        <end position="36"/>
    </location>
</feature>
<feature type="domain" description="Amino acid permease/ SLC12A" evidence="8">
    <location>
        <begin position="2"/>
        <end position="109"/>
    </location>
</feature>
<dbReference type="AlphaFoldDB" id="A0AAW7IJA0"/>
<proteinExistence type="predicted"/>
<evidence type="ECO:0000313" key="9">
    <source>
        <dbReference type="EMBL" id="MDM5455449.1"/>
    </source>
</evidence>
<gene>
    <name evidence="9" type="ORF">QUF89_25525</name>
</gene>
<keyword evidence="3 7" id="KW-0812">Transmembrane</keyword>
<evidence type="ECO:0000256" key="4">
    <source>
        <dbReference type="ARBA" id="ARBA00022970"/>
    </source>
</evidence>
<evidence type="ECO:0000259" key="8">
    <source>
        <dbReference type="Pfam" id="PF00324"/>
    </source>
</evidence>
<evidence type="ECO:0000256" key="2">
    <source>
        <dbReference type="ARBA" id="ARBA00022448"/>
    </source>
</evidence>
<evidence type="ECO:0000256" key="5">
    <source>
        <dbReference type="ARBA" id="ARBA00022989"/>
    </source>
</evidence>
<evidence type="ECO:0000256" key="1">
    <source>
        <dbReference type="ARBA" id="ARBA00004651"/>
    </source>
</evidence>
<keyword evidence="4" id="KW-0029">Amino-acid transport</keyword>
<dbReference type="EMBL" id="JAUCEY010000008">
    <property type="protein sequence ID" value="MDM5455449.1"/>
    <property type="molecule type" value="Genomic_DNA"/>
</dbReference>
<organism evidence="9 10">
    <name type="scientific">Peribacillus simplex</name>
    <dbReference type="NCBI Taxonomy" id="1478"/>
    <lineage>
        <taxon>Bacteria</taxon>
        <taxon>Bacillati</taxon>
        <taxon>Bacillota</taxon>
        <taxon>Bacilli</taxon>
        <taxon>Bacillales</taxon>
        <taxon>Bacillaceae</taxon>
        <taxon>Peribacillus</taxon>
    </lineage>
</organism>
<dbReference type="Pfam" id="PF00324">
    <property type="entry name" value="AA_permease"/>
    <property type="match status" value="1"/>
</dbReference>
<dbReference type="PANTHER" id="PTHR43495">
    <property type="entry name" value="GABA PERMEASE"/>
    <property type="match status" value="1"/>
</dbReference>
<dbReference type="PANTHER" id="PTHR43495:SF5">
    <property type="entry name" value="GAMMA-AMINOBUTYRIC ACID PERMEASE"/>
    <property type="match status" value="1"/>
</dbReference>
<evidence type="ECO:0000256" key="7">
    <source>
        <dbReference type="SAM" id="Phobius"/>
    </source>
</evidence>
<evidence type="ECO:0000256" key="6">
    <source>
        <dbReference type="ARBA" id="ARBA00023136"/>
    </source>
</evidence>
<feature type="transmembrane region" description="Helical" evidence="7">
    <location>
        <begin position="83"/>
        <end position="104"/>
    </location>
</feature>
<evidence type="ECO:0000313" key="10">
    <source>
        <dbReference type="Proteomes" id="UP001234602"/>
    </source>
</evidence>
<comment type="caution">
    <text evidence="9">The sequence shown here is derived from an EMBL/GenBank/DDBJ whole genome shotgun (WGS) entry which is preliminary data.</text>
</comment>
<protein>
    <submittedName>
        <fullName evidence="9">Amino acid permease</fullName>
    </submittedName>
</protein>
<keyword evidence="2" id="KW-0813">Transport</keyword>
<feature type="transmembrane region" description="Helical" evidence="7">
    <location>
        <begin position="57"/>
        <end position="77"/>
    </location>
</feature>
<reference evidence="9" key="1">
    <citation type="submission" date="2023-06" db="EMBL/GenBank/DDBJ databases">
        <title>Comparative genomics of Bacillaceae isolates and their secondary metabolite potential.</title>
        <authorList>
            <person name="Song L."/>
            <person name="Nielsen L.J."/>
            <person name="Mohite O."/>
            <person name="Xu X."/>
            <person name="Weber T."/>
            <person name="Kovacs A.T."/>
        </authorList>
    </citation>
    <scope>NUCLEOTIDE SEQUENCE</scope>
    <source>
        <strain evidence="9">D8_B_37</strain>
    </source>
</reference>
<accession>A0AAW7IJA0</accession>
<dbReference type="GO" id="GO:0005886">
    <property type="term" value="C:plasma membrane"/>
    <property type="evidence" value="ECO:0007669"/>
    <property type="project" value="UniProtKB-SubCell"/>
</dbReference>
<evidence type="ECO:0000256" key="3">
    <source>
        <dbReference type="ARBA" id="ARBA00022692"/>
    </source>
</evidence>
<dbReference type="RefSeq" id="WP_081108681.1">
    <property type="nucleotide sequence ID" value="NZ_JAUCEY010000008.1"/>
</dbReference>
<dbReference type="GO" id="GO:0055085">
    <property type="term" value="P:transmembrane transport"/>
    <property type="evidence" value="ECO:0007669"/>
    <property type="project" value="InterPro"/>
</dbReference>
<dbReference type="Gene3D" id="1.20.1740.10">
    <property type="entry name" value="Amino acid/polyamine transporter I"/>
    <property type="match status" value="1"/>
</dbReference>
<dbReference type="InterPro" id="IPR004841">
    <property type="entry name" value="AA-permease/SLC12A_dom"/>
</dbReference>
<name>A0AAW7IJA0_9BACI</name>
<dbReference type="GO" id="GO:0006865">
    <property type="term" value="P:amino acid transport"/>
    <property type="evidence" value="ECO:0007669"/>
    <property type="project" value="UniProtKB-KW"/>
</dbReference>
<keyword evidence="5 7" id="KW-1133">Transmembrane helix</keyword>
<comment type="subcellular location">
    <subcellularLocation>
        <location evidence="1">Cell membrane</location>
        <topology evidence="1">Multi-pass membrane protein</topology>
    </subcellularLocation>
</comment>
<keyword evidence="6 7" id="KW-0472">Membrane</keyword>